<comment type="subcellular location">
    <subcellularLocation>
        <location evidence="1">Cell membrane</location>
        <topology evidence="1">Multi-pass membrane protein</topology>
    </subcellularLocation>
</comment>
<dbReference type="PANTHER" id="PTHR30572">
    <property type="entry name" value="MEMBRANE COMPONENT OF TRANSPORTER-RELATED"/>
    <property type="match status" value="1"/>
</dbReference>
<feature type="transmembrane region" description="Helical" evidence="7">
    <location>
        <begin position="430"/>
        <end position="447"/>
    </location>
</feature>
<comment type="similarity">
    <text evidence="6">Belongs to the ABC-4 integral membrane protein family.</text>
</comment>
<feature type="transmembrane region" description="Helical" evidence="7">
    <location>
        <begin position="909"/>
        <end position="929"/>
    </location>
</feature>
<feature type="transmembrane region" description="Helical" evidence="7">
    <location>
        <begin position="510"/>
        <end position="539"/>
    </location>
</feature>
<dbReference type="InterPro" id="IPR050250">
    <property type="entry name" value="Macrolide_Exporter_MacB"/>
</dbReference>
<keyword evidence="2" id="KW-1003">Cell membrane</keyword>
<evidence type="ECO:0000256" key="4">
    <source>
        <dbReference type="ARBA" id="ARBA00022989"/>
    </source>
</evidence>
<feature type="transmembrane region" description="Helical" evidence="7">
    <location>
        <begin position="43"/>
        <end position="62"/>
    </location>
</feature>
<feature type="domain" description="ABC3 transporter permease C-terminal" evidence="8">
    <location>
        <begin position="819"/>
        <end position="929"/>
    </location>
</feature>
<feature type="transmembrane region" description="Helical" evidence="7">
    <location>
        <begin position="560"/>
        <end position="580"/>
    </location>
</feature>
<feature type="transmembrane region" description="Helical" evidence="7">
    <location>
        <begin position="383"/>
        <end position="405"/>
    </location>
</feature>
<evidence type="ECO:0000256" key="1">
    <source>
        <dbReference type="ARBA" id="ARBA00004651"/>
    </source>
</evidence>
<protein>
    <submittedName>
        <fullName evidence="9">ABC transporter permease</fullName>
    </submittedName>
</protein>
<keyword evidence="10" id="KW-1185">Reference proteome</keyword>
<feature type="transmembrane region" description="Helical" evidence="7">
    <location>
        <begin position="819"/>
        <end position="839"/>
    </location>
</feature>
<organism evidence="9 10">
    <name type="scientific">Streptosporangium jomthongense</name>
    <dbReference type="NCBI Taxonomy" id="1193683"/>
    <lineage>
        <taxon>Bacteria</taxon>
        <taxon>Bacillati</taxon>
        <taxon>Actinomycetota</taxon>
        <taxon>Actinomycetes</taxon>
        <taxon>Streptosporangiales</taxon>
        <taxon>Streptosporangiaceae</taxon>
        <taxon>Streptosporangium</taxon>
    </lineage>
</organism>
<dbReference type="Proteomes" id="UP001595698">
    <property type="component" value="Unassembled WGS sequence"/>
</dbReference>
<dbReference type="InterPro" id="IPR003838">
    <property type="entry name" value="ABC3_permease_C"/>
</dbReference>
<keyword evidence="3 7" id="KW-0812">Transmembrane</keyword>
<reference evidence="10" key="1">
    <citation type="journal article" date="2019" name="Int. J. Syst. Evol. Microbiol.">
        <title>The Global Catalogue of Microorganisms (GCM) 10K type strain sequencing project: providing services to taxonomists for standard genome sequencing and annotation.</title>
        <authorList>
            <consortium name="The Broad Institute Genomics Platform"/>
            <consortium name="The Broad Institute Genome Sequencing Center for Infectious Disease"/>
            <person name="Wu L."/>
            <person name="Ma J."/>
        </authorList>
    </citation>
    <scope>NUCLEOTIDE SEQUENCE [LARGE SCALE GENOMIC DNA]</scope>
    <source>
        <strain evidence="10">TBRC 7912</strain>
    </source>
</reference>
<dbReference type="EMBL" id="JBHSBC010000021">
    <property type="protein sequence ID" value="MFC3982676.1"/>
    <property type="molecule type" value="Genomic_DNA"/>
</dbReference>
<sequence>MTYAAIAVLALLVPPIVFDLVFRPAIRRIGLREVLRRPRAAALVVFGSMLATALITGSFVVGDSFGTSYRVRAETHLGPLDLLVTSENVKDDLRTLDASRLVDRSPIESVMAVREGEITATDGHGRTRPRTRFWELEPAEARAFGDDLDASGLTRLPARLGRDEVAINTRLARSLDLTPGDDLELTAGPTTVKLRVARVLRERGIAGYAPIIVTKGTLSDALPHRPGVVRDMIAVSNVGGTYGGADRTVEAELWIVAALGDRTPVVSVKSPALDRANRIGDEAKNRFGMAGGFPFAAAVLLVISLFVMFVTERRAELGTLRAIGLRRGHIRRIFAVKGLVLGLPATLLGLGAGVGVAALVVRVSHGSFGVDENLRLHLDVQPAALLSGALIGLAVSQLTVLAATLRTTRADIMAAMQDAAPHGSGGSRRWIVLGLSLSCVAAAGWLLTSDRQFTAFAAPIVFVLGFLPLLIDRMGRKVAVTLCCGLALVWASTVFGILTGTFEEVDLKLLIVRGVVLVGLSSVVVAVFDGWLVAPILAVTRRFVAPRLGLTTVLARPVRTALLTSLYALVAFALTFTAILNTVLRQEEPNDVARAGGGYDVVLFSSRLSPVTTKQLRARSDVASAIRLTDGYAMITSAALDRYEAAQGHRHAWDSGTPRPLRRTVTLVTPELAGNRPPRLTERSQEFGSDAEVWAHVAADASAVIVPKYVGLEVGDSVRLVDRSNRPAELKVVGLSDWNRLVGAGLYVSEKQAGSLLTEVPPLRRQYVAAAPGTTADALVEALNTDYVTAGADAHSFAADVAAESAKTGAFVQTLRGSIGLGLLVGMAGLAVVLVRGVRERRGQFAMLRTIGFRPGALRNALLVEVSFVGVQGTVLGAGLGVLSVWQVLAPRTATARGLGFTDLTDLTVPVAFLVVLALSALAAALLAVRAGRAVSAEALRPSHSGLLI</sequence>
<evidence type="ECO:0000256" key="7">
    <source>
        <dbReference type="SAM" id="Phobius"/>
    </source>
</evidence>
<keyword evidence="4 7" id="KW-1133">Transmembrane helix</keyword>
<feature type="transmembrane region" description="Helical" evidence="7">
    <location>
        <begin position="287"/>
        <end position="311"/>
    </location>
</feature>
<dbReference type="Pfam" id="PF02687">
    <property type="entry name" value="FtsX"/>
    <property type="match status" value="2"/>
</dbReference>
<feature type="transmembrane region" description="Helical" evidence="7">
    <location>
        <begin position="332"/>
        <end position="363"/>
    </location>
</feature>
<evidence type="ECO:0000313" key="9">
    <source>
        <dbReference type="EMBL" id="MFC3982676.1"/>
    </source>
</evidence>
<evidence type="ECO:0000256" key="2">
    <source>
        <dbReference type="ARBA" id="ARBA00022475"/>
    </source>
</evidence>
<feature type="transmembrane region" description="Helical" evidence="7">
    <location>
        <begin position="860"/>
        <end position="889"/>
    </location>
</feature>
<name>A0ABV8F417_9ACTN</name>
<comment type="caution">
    <text evidence="9">The sequence shown here is derived from an EMBL/GenBank/DDBJ whole genome shotgun (WGS) entry which is preliminary data.</text>
</comment>
<proteinExistence type="inferred from homology"/>
<feature type="transmembrane region" description="Helical" evidence="7">
    <location>
        <begin position="453"/>
        <end position="471"/>
    </location>
</feature>
<evidence type="ECO:0000313" key="10">
    <source>
        <dbReference type="Proteomes" id="UP001595698"/>
    </source>
</evidence>
<feature type="transmembrane region" description="Helical" evidence="7">
    <location>
        <begin position="478"/>
        <end position="498"/>
    </location>
</feature>
<evidence type="ECO:0000259" key="8">
    <source>
        <dbReference type="Pfam" id="PF02687"/>
    </source>
</evidence>
<evidence type="ECO:0000256" key="6">
    <source>
        <dbReference type="ARBA" id="ARBA00038076"/>
    </source>
</evidence>
<evidence type="ECO:0000256" key="5">
    <source>
        <dbReference type="ARBA" id="ARBA00023136"/>
    </source>
</evidence>
<evidence type="ECO:0000256" key="3">
    <source>
        <dbReference type="ARBA" id="ARBA00022692"/>
    </source>
</evidence>
<accession>A0ABV8F417</accession>
<feature type="domain" description="ABC3 transporter permease C-terminal" evidence="8">
    <location>
        <begin position="295"/>
        <end position="410"/>
    </location>
</feature>
<dbReference type="PANTHER" id="PTHR30572:SF4">
    <property type="entry name" value="ABC TRANSPORTER PERMEASE YTRF"/>
    <property type="match status" value="1"/>
</dbReference>
<dbReference type="RefSeq" id="WP_386191114.1">
    <property type="nucleotide sequence ID" value="NZ_JBHSBC010000021.1"/>
</dbReference>
<keyword evidence="5 7" id="KW-0472">Membrane</keyword>
<gene>
    <name evidence="9" type="ORF">ACFOYY_21215</name>
</gene>
<feature type="transmembrane region" description="Helical" evidence="7">
    <location>
        <begin position="6"/>
        <end position="22"/>
    </location>
</feature>